<feature type="region of interest" description="Disordered" evidence="1">
    <location>
        <begin position="55"/>
        <end position="95"/>
    </location>
</feature>
<name>G4Z2R9_PHYSP</name>
<sequence length="250" mass="27660">MKPPMRPKSANAASRQVSRHRMQLVQEPATSNQHEDLDGELEALLAAGKEDLVRSGTSLATGRQPGYGKRPFSAAAAPSSHRPSLLETSHQPAAAPSNFAVKRAASRLKRPHSAAASTRYQPFRALEKSSASLTSCVSLVSRSTKAARSERMLASTREHIEDTFVYAVPRHNFEDGLPYDPYDIIPETLFGGGSVNQLQDAHWDYYTISRGGYTFHLKSDDFQSTFLSLSDWETQKAQFTKLRSLSTFSR</sequence>
<dbReference type="EMBL" id="JH159153">
    <property type="protein sequence ID" value="EGZ22194.1"/>
    <property type="molecule type" value="Genomic_DNA"/>
</dbReference>
<dbReference type="PANTHER" id="PTHR46454">
    <property type="entry name" value="DYNEIN AXONEMAL HEAVY CHAIN 7-RELATED"/>
    <property type="match status" value="1"/>
</dbReference>
<evidence type="ECO:0000313" key="2">
    <source>
        <dbReference type="EMBL" id="EGZ22194.1"/>
    </source>
</evidence>
<dbReference type="KEGG" id="psoj:PHYSODRAFT_493199"/>
<organism evidence="2 3">
    <name type="scientific">Phytophthora sojae (strain P6497)</name>
    <name type="common">Soybean stem and root rot agent</name>
    <name type="synonym">Phytophthora megasperma f. sp. glycines</name>
    <dbReference type="NCBI Taxonomy" id="1094619"/>
    <lineage>
        <taxon>Eukaryota</taxon>
        <taxon>Sar</taxon>
        <taxon>Stramenopiles</taxon>
        <taxon>Oomycota</taxon>
        <taxon>Peronosporomycetes</taxon>
        <taxon>Peronosporales</taxon>
        <taxon>Peronosporaceae</taxon>
        <taxon>Phytophthora</taxon>
    </lineage>
</organism>
<protein>
    <submittedName>
        <fullName evidence="2">Uncharacterized protein</fullName>
    </submittedName>
</protein>
<gene>
    <name evidence="2" type="ORF">PHYSODRAFT_493199</name>
</gene>
<evidence type="ECO:0000313" key="3">
    <source>
        <dbReference type="Proteomes" id="UP000002640"/>
    </source>
</evidence>
<evidence type="ECO:0000256" key="1">
    <source>
        <dbReference type="SAM" id="MobiDB-lite"/>
    </source>
</evidence>
<accession>G4Z2R9</accession>
<dbReference type="RefSeq" id="XP_009524911.1">
    <property type="nucleotide sequence ID" value="XM_009526616.1"/>
</dbReference>
<keyword evidence="3" id="KW-1185">Reference proteome</keyword>
<dbReference type="InParanoid" id="G4Z2R9"/>
<dbReference type="OMA" id="HIEDTFV"/>
<dbReference type="Proteomes" id="UP000002640">
    <property type="component" value="Unassembled WGS sequence"/>
</dbReference>
<dbReference type="AlphaFoldDB" id="G4Z2R9"/>
<proteinExistence type="predicted"/>
<reference evidence="2 3" key="1">
    <citation type="journal article" date="2006" name="Science">
        <title>Phytophthora genome sequences uncover evolutionary origins and mechanisms of pathogenesis.</title>
        <authorList>
            <person name="Tyler B.M."/>
            <person name="Tripathy S."/>
            <person name="Zhang X."/>
            <person name="Dehal P."/>
            <person name="Jiang R.H."/>
            <person name="Aerts A."/>
            <person name="Arredondo F.D."/>
            <person name="Baxter L."/>
            <person name="Bensasson D."/>
            <person name="Beynon J.L."/>
            <person name="Chapman J."/>
            <person name="Damasceno C.M."/>
            <person name="Dorrance A.E."/>
            <person name="Dou D."/>
            <person name="Dickerman A.W."/>
            <person name="Dubchak I.L."/>
            <person name="Garbelotto M."/>
            <person name="Gijzen M."/>
            <person name="Gordon S.G."/>
            <person name="Govers F."/>
            <person name="Grunwald N.J."/>
            <person name="Huang W."/>
            <person name="Ivors K.L."/>
            <person name="Jones R.W."/>
            <person name="Kamoun S."/>
            <person name="Krampis K."/>
            <person name="Lamour K.H."/>
            <person name="Lee M.K."/>
            <person name="McDonald W.H."/>
            <person name="Medina M."/>
            <person name="Meijer H.J."/>
            <person name="Nordberg E.K."/>
            <person name="Maclean D.J."/>
            <person name="Ospina-Giraldo M.D."/>
            <person name="Morris P.F."/>
            <person name="Phuntumart V."/>
            <person name="Putnam N.H."/>
            <person name="Rash S."/>
            <person name="Rose J.K."/>
            <person name="Sakihama Y."/>
            <person name="Salamov A.A."/>
            <person name="Savidor A."/>
            <person name="Scheuring C.F."/>
            <person name="Smith B.M."/>
            <person name="Sobral B.W."/>
            <person name="Terry A."/>
            <person name="Torto-Alalibo T.A."/>
            <person name="Win J."/>
            <person name="Xu Z."/>
            <person name="Zhang H."/>
            <person name="Grigoriev I.V."/>
            <person name="Rokhsar D.S."/>
            <person name="Boore J.L."/>
        </authorList>
    </citation>
    <scope>NUCLEOTIDE SEQUENCE [LARGE SCALE GENOMIC DNA]</scope>
    <source>
        <strain evidence="2 3">P6497</strain>
    </source>
</reference>
<feature type="region of interest" description="Disordered" evidence="1">
    <location>
        <begin position="1"/>
        <end position="39"/>
    </location>
</feature>
<dbReference type="PANTHER" id="PTHR46454:SF17">
    <property type="entry name" value="DYNEIN HEAVY CHAIN LINKER DOMAIN-CONTAINING PROTEIN"/>
    <property type="match status" value="1"/>
</dbReference>
<dbReference type="GeneID" id="20656925"/>
<feature type="compositionally biased region" description="Low complexity" evidence="1">
    <location>
        <begin position="71"/>
        <end position="83"/>
    </location>
</feature>